<keyword evidence="1" id="KW-0408">Iron</keyword>
<feature type="region of interest" description="Disordered" evidence="2">
    <location>
        <begin position="317"/>
        <end position="336"/>
    </location>
</feature>
<keyword evidence="4" id="KW-1185">Reference proteome</keyword>
<gene>
    <name evidence="3" type="ORF">GCM10011378_26210</name>
</gene>
<feature type="transmembrane region" description="Helical" evidence="1">
    <location>
        <begin position="67"/>
        <end position="85"/>
    </location>
</feature>
<comment type="cofactor">
    <cofactor evidence="1">
        <name>Fe(2+)</name>
        <dbReference type="ChEBI" id="CHEBI:29033"/>
    </cofactor>
</comment>
<feature type="transmembrane region" description="Helical" evidence="1">
    <location>
        <begin position="91"/>
        <end position="110"/>
    </location>
</feature>
<dbReference type="EMBL" id="BMGS01000006">
    <property type="protein sequence ID" value="GGG48830.1"/>
    <property type="molecule type" value="Genomic_DNA"/>
</dbReference>
<keyword evidence="1" id="KW-1003">Cell membrane</keyword>
<evidence type="ECO:0000256" key="2">
    <source>
        <dbReference type="SAM" id="MobiDB-lite"/>
    </source>
</evidence>
<feature type="binding site" evidence="1">
    <location>
        <position position="102"/>
    </location>
    <ligand>
        <name>Fe cation</name>
        <dbReference type="ChEBI" id="CHEBI:24875"/>
    </ligand>
</feature>
<accession>A0ABQ1WX23</accession>
<evidence type="ECO:0000313" key="4">
    <source>
        <dbReference type="Proteomes" id="UP000601361"/>
    </source>
</evidence>
<name>A0ABQ1WX23_9BACT</name>
<comment type="similarity">
    <text evidence="1">Belongs to the Brp/Blh beta-carotene diooxygenase family.</text>
</comment>
<dbReference type="NCBIfam" id="TIGR03753">
    <property type="entry name" value="blh_monoox"/>
    <property type="match status" value="1"/>
</dbReference>
<evidence type="ECO:0000256" key="1">
    <source>
        <dbReference type="HAMAP-Rule" id="MF_02093"/>
    </source>
</evidence>
<comment type="function">
    <text evidence="1">Catalyzes the cleavage of beta-carotene at its central double bond (15,15') to yield two molecules of all-trans-retinal.</text>
</comment>
<dbReference type="Pfam" id="PF15461">
    <property type="entry name" value="BCD"/>
    <property type="match status" value="1"/>
</dbReference>
<keyword evidence="1" id="KW-0223">Dioxygenase</keyword>
<keyword evidence="1" id="KW-1133">Transmembrane helix</keyword>
<feature type="transmembrane region" description="Helical" evidence="1">
    <location>
        <begin position="256"/>
        <end position="277"/>
    </location>
</feature>
<comment type="caution">
    <text evidence="3">The sequence shown here is derived from an EMBL/GenBank/DDBJ whole genome shotgun (WGS) entry which is preliminary data.</text>
</comment>
<protein>
    <recommendedName>
        <fullName evidence="1">Probable beta-carotene 15,15'-dioxygenase</fullName>
        <ecNumber evidence="1">1.13.11.63</ecNumber>
    </recommendedName>
</protein>
<comment type="catalytic activity">
    <reaction evidence="1">
        <text>all-trans-beta-carotene + O2 = 2 all-trans-retinal</text>
        <dbReference type="Rhea" id="RHEA:32887"/>
        <dbReference type="ChEBI" id="CHEBI:15379"/>
        <dbReference type="ChEBI" id="CHEBI:17579"/>
        <dbReference type="ChEBI" id="CHEBI:17898"/>
        <dbReference type="EC" id="1.13.11.63"/>
    </reaction>
</comment>
<comment type="subcellular location">
    <subcellularLocation>
        <location evidence="1">Cell membrane</location>
        <topology evidence="1">Multi-pass membrane protein</topology>
    </subcellularLocation>
</comment>
<dbReference type="HAMAP" id="MF_02093">
    <property type="entry name" value="Beta_carotene_diox"/>
    <property type="match status" value="1"/>
</dbReference>
<feature type="transmembrane region" description="Helical" evidence="1">
    <location>
        <begin position="197"/>
        <end position="221"/>
    </location>
</feature>
<feature type="transmembrane region" description="Helical" evidence="1">
    <location>
        <begin position="160"/>
        <end position="185"/>
    </location>
</feature>
<sequence length="336" mass="36087">MSLGQACSYGLVAACCLLVRFPVYATAVLGPVLLLGLLGLGIAHGACDQLVWPAYRPVRGPRWAYQVRFGLGYLGLAGAVGLVWWQWPGVAAALFFALTAWHWGSADAPAHPQRGAWLAHSLLRGALLFALPAYFWPAETVRHVNGLLLLTGAQPTLPSAWSGLTVGLLGGVLAGHLGLWAYFAWQRLPARWLRDAGEALLLAGLFSSCPPLLALGVYFVFWHSLQHILRLAPLLGYAAGPARARTRLIFFARRALPMLAASLALLAGAYVLGSNWLPAQNAWLGLVVLAASVVTVPHALLVTLVMDAPKWQARPSTTSSKQLLNSSKDYKEHTPS</sequence>
<keyword evidence="1" id="KW-0812">Transmembrane</keyword>
<feature type="binding site" evidence="1">
    <location>
        <position position="44"/>
    </location>
    <ligand>
        <name>Fe cation</name>
        <dbReference type="ChEBI" id="CHEBI:24875"/>
    </ligand>
</feature>
<evidence type="ECO:0000313" key="3">
    <source>
        <dbReference type="EMBL" id="GGG48830.1"/>
    </source>
</evidence>
<feature type="binding site" evidence="1">
    <location>
        <position position="223"/>
    </location>
    <ligand>
        <name>Fe cation</name>
        <dbReference type="ChEBI" id="CHEBI:24875"/>
    </ligand>
</feature>
<proteinExistence type="inferred from homology"/>
<dbReference type="EC" id="1.13.11.63" evidence="1"/>
<organism evidence="3 4">
    <name type="scientific">Hymenobacter glacieicola</name>
    <dbReference type="NCBI Taxonomy" id="1562124"/>
    <lineage>
        <taxon>Bacteria</taxon>
        <taxon>Pseudomonadati</taxon>
        <taxon>Bacteroidota</taxon>
        <taxon>Cytophagia</taxon>
        <taxon>Cytophagales</taxon>
        <taxon>Hymenobacteraceae</taxon>
        <taxon>Hymenobacter</taxon>
    </lineage>
</organism>
<dbReference type="InterPro" id="IPR022270">
    <property type="entry name" value="Blh_diox"/>
</dbReference>
<feature type="compositionally biased region" description="Polar residues" evidence="2">
    <location>
        <begin position="317"/>
        <end position="327"/>
    </location>
</feature>
<keyword evidence="1" id="KW-0560">Oxidoreductase</keyword>
<feature type="binding site" evidence="1">
    <location>
        <position position="227"/>
    </location>
    <ligand>
        <name>Fe cation</name>
        <dbReference type="ChEBI" id="CHEBI:24875"/>
    </ligand>
</feature>
<feature type="transmembrane region" description="Helical" evidence="1">
    <location>
        <begin position="117"/>
        <end position="136"/>
    </location>
</feature>
<feature type="transmembrane region" description="Helical" evidence="1">
    <location>
        <begin position="283"/>
        <end position="306"/>
    </location>
</feature>
<keyword evidence="1" id="KW-0479">Metal-binding</keyword>
<keyword evidence="1" id="KW-0472">Membrane</keyword>
<reference evidence="4" key="1">
    <citation type="journal article" date="2019" name="Int. J. Syst. Evol. Microbiol.">
        <title>The Global Catalogue of Microorganisms (GCM) 10K type strain sequencing project: providing services to taxonomists for standard genome sequencing and annotation.</title>
        <authorList>
            <consortium name="The Broad Institute Genomics Platform"/>
            <consortium name="The Broad Institute Genome Sequencing Center for Infectious Disease"/>
            <person name="Wu L."/>
            <person name="Ma J."/>
        </authorList>
    </citation>
    <scope>NUCLEOTIDE SEQUENCE [LARGE SCALE GENOMIC DNA]</scope>
    <source>
        <strain evidence="4">CGMCC 1.12990</strain>
    </source>
</reference>
<dbReference type="Proteomes" id="UP000601361">
    <property type="component" value="Unassembled WGS sequence"/>
</dbReference>